<comment type="caution">
    <text evidence="1">The sequence shown here is derived from an EMBL/GenBank/DDBJ whole genome shotgun (WGS) entry which is preliminary data.</text>
</comment>
<keyword evidence="2" id="KW-1185">Reference proteome</keyword>
<organism evidence="1 2">
    <name type="scientific">Pseudolycoriella hygida</name>
    <dbReference type="NCBI Taxonomy" id="35572"/>
    <lineage>
        <taxon>Eukaryota</taxon>
        <taxon>Metazoa</taxon>
        <taxon>Ecdysozoa</taxon>
        <taxon>Arthropoda</taxon>
        <taxon>Hexapoda</taxon>
        <taxon>Insecta</taxon>
        <taxon>Pterygota</taxon>
        <taxon>Neoptera</taxon>
        <taxon>Endopterygota</taxon>
        <taxon>Diptera</taxon>
        <taxon>Nematocera</taxon>
        <taxon>Sciaroidea</taxon>
        <taxon>Sciaridae</taxon>
        <taxon>Pseudolycoriella</taxon>
    </lineage>
</organism>
<dbReference type="Proteomes" id="UP001151699">
    <property type="component" value="Chromosome X"/>
</dbReference>
<name>A0A9Q0MU72_9DIPT</name>
<accession>A0A9Q0MU72</accession>
<feature type="non-terminal residue" evidence="1">
    <location>
        <position position="70"/>
    </location>
</feature>
<reference evidence="1" key="1">
    <citation type="submission" date="2022-07" db="EMBL/GenBank/DDBJ databases">
        <authorList>
            <person name="Trinca V."/>
            <person name="Uliana J.V.C."/>
            <person name="Torres T.T."/>
            <person name="Ward R.J."/>
            <person name="Monesi N."/>
        </authorList>
    </citation>
    <scope>NUCLEOTIDE SEQUENCE</scope>
    <source>
        <strain evidence="1">HSMRA1968</strain>
        <tissue evidence="1">Whole embryos</tissue>
    </source>
</reference>
<proteinExistence type="predicted"/>
<sequence>MYNHTMALNVLPKCFTILKQKITLDVSTPWFTMYKKPTSANALFIFSQISSLEREKSMMGTLFILLLAFN</sequence>
<dbReference type="AlphaFoldDB" id="A0A9Q0MU72"/>
<dbReference type="EMBL" id="WJQU01000003">
    <property type="protein sequence ID" value="KAJ6638091.1"/>
    <property type="molecule type" value="Genomic_DNA"/>
</dbReference>
<gene>
    <name evidence="1" type="ORF">Bhyg_10824</name>
</gene>
<evidence type="ECO:0000313" key="1">
    <source>
        <dbReference type="EMBL" id="KAJ6638091.1"/>
    </source>
</evidence>
<protein>
    <submittedName>
        <fullName evidence="1">Uncharacterized protein</fullName>
    </submittedName>
</protein>
<evidence type="ECO:0000313" key="2">
    <source>
        <dbReference type="Proteomes" id="UP001151699"/>
    </source>
</evidence>